<dbReference type="EMBL" id="KV442027">
    <property type="protein sequence ID" value="OAQ31853.1"/>
    <property type="molecule type" value="Genomic_DNA"/>
</dbReference>
<reference evidence="1 2" key="1">
    <citation type="submission" date="2016-05" db="EMBL/GenBank/DDBJ databases">
        <title>Genome sequencing reveals origins of a unique bacterial endosymbiosis in the earliest lineages of terrestrial Fungi.</title>
        <authorList>
            <consortium name="DOE Joint Genome Institute"/>
            <person name="Uehling J."/>
            <person name="Gryganskyi A."/>
            <person name="Hameed K."/>
            <person name="Tschaplinski T."/>
            <person name="Misztal P."/>
            <person name="Wu S."/>
            <person name="Desiro A."/>
            <person name="Vande Pol N."/>
            <person name="Du Z.-Y."/>
            <person name="Zienkiewicz A."/>
            <person name="Zienkiewicz K."/>
            <person name="Morin E."/>
            <person name="Tisserant E."/>
            <person name="Splivallo R."/>
            <person name="Hainaut M."/>
            <person name="Henrissat B."/>
            <person name="Ohm R."/>
            <person name="Kuo A."/>
            <person name="Yan J."/>
            <person name="Lipzen A."/>
            <person name="Nolan M."/>
            <person name="Labutti K."/>
            <person name="Barry K."/>
            <person name="Goldstein A."/>
            <person name="Labbe J."/>
            <person name="Schadt C."/>
            <person name="Tuskan G."/>
            <person name="Grigoriev I."/>
            <person name="Martin F."/>
            <person name="Vilgalys R."/>
            <person name="Bonito G."/>
        </authorList>
    </citation>
    <scope>NUCLEOTIDE SEQUENCE [LARGE SCALE GENOMIC DNA]</scope>
    <source>
        <strain evidence="1 2">AG-77</strain>
    </source>
</reference>
<keyword evidence="2" id="KW-1185">Reference proteome</keyword>
<dbReference type="OrthoDB" id="10420640at2759"/>
<protein>
    <submittedName>
        <fullName evidence="1">Uncharacterized protein</fullName>
    </submittedName>
</protein>
<evidence type="ECO:0000313" key="1">
    <source>
        <dbReference type="EMBL" id="OAQ31853.1"/>
    </source>
</evidence>
<dbReference type="Proteomes" id="UP000078512">
    <property type="component" value="Unassembled WGS sequence"/>
</dbReference>
<accession>A0A197K3T6</accession>
<name>A0A197K3T6_9FUNG</name>
<organism evidence="1 2">
    <name type="scientific">Linnemannia elongata AG-77</name>
    <dbReference type="NCBI Taxonomy" id="1314771"/>
    <lineage>
        <taxon>Eukaryota</taxon>
        <taxon>Fungi</taxon>
        <taxon>Fungi incertae sedis</taxon>
        <taxon>Mucoromycota</taxon>
        <taxon>Mortierellomycotina</taxon>
        <taxon>Mortierellomycetes</taxon>
        <taxon>Mortierellales</taxon>
        <taxon>Mortierellaceae</taxon>
        <taxon>Linnemannia</taxon>
    </lineage>
</organism>
<gene>
    <name evidence="1" type="ORF">K457DRAFT_135642</name>
</gene>
<sequence length="69" mass="8036">MDRPGFLDLLGGLRQLEVLEGAAIYSETGNGEMLMDALEVDWIRTHWPLLRKTNFSFTSRWPEENFNHL</sequence>
<evidence type="ECO:0000313" key="2">
    <source>
        <dbReference type="Proteomes" id="UP000078512"/>
    </source>
</evidence>
<proteinExistence type="predicted"/>
<dbReference type="AlphaFoldDB" id="A0A197K3T6"/>